<proteinExistence type="predicted"/>
<keyword evidence="6" id="KW-1185">Reference proteome</keyword>
<dbReference type="InterPro" id="IPR027417">
    <property type="entry name" value="P-loop_NTPase"/>
</dbReference>
<dbReference type="Pfam" id="PF00005">
    <property type="entry name" value="ABC_tran"/>
    <property type="match status" value="1"/>
</dbReference>
<protein>
    <submittedName>
        <fullName evidence="5">Aliphatic sulfonates import ATP-binding protein SsuB</fullName>
        <ecNumber evidence="5">3.6.3.-</ecNumber>
    </submittedName>
</protein>
<evidence type="ECO:0000313" key="5">
    <source>
        <dbReference type="EMBL" id="ASO21993.1"/>
    </source>
</evidence>
<dbReference type="AlphaFoldDB" id="A0A221W8F6"/>
<feature type="region of interest" description="Disordered" evidence="4">
    <location>
        <begin position="1"/>
        <end position="20"/>
    </location>
</feature>
<keyword evidence="3 5" id="KW-0067">ATP-binding</keyword>
<dbReference type="EMBL" id="CP022521">
    <property type="protein sequence ID" value="ASO21993.1"/>
    <property type="molecule type" value="Genomic_DNA"/>
</dbReference>
<gene>
    <name evidence="5" type="primary">ssuB2</name>
    <name evidence="5" type="ORF">AHOG_21885</name>
</gene>
<name>A0A221W8F6_9PSEU</name>
<dbReference type="InterPro" id="IPR017871">
    <property type="entry name" value="ABC_transporter-like_CS"/>
</dbReference>
<dbReference type="GO" id="GO:0016887">
    <property type="term" value="F:ATP hydrolysis activity"/>
    <property type="evidence" value="ECO:0007669"/>
    <property type="project" value="InterPro"/>
</dbReference>
<dbReference type="PROSITE" id="PS50893">
    <property type="entry name" value="ABC_TRANSPORTER_2"/>
    <property type="match status" value="1"/>
</dbReference>
<dbReference type="Gene3D" id="3.40.50.300">
    <property type="entry name" value="P-loop containing nucleotide triphosphate hydrolases"/>
    <property type="match status" value="1"/>
</dbReference>
<keyword evidence="2" id="KW-0547">Nucleotide-binding</keyword>
<feature type="compositionally biased region" description="Low complexity" evidence="4">
    <location>
        <begin position="1"/>
        <end position="14"/>
    </location>
</feature>
<dbReference type="EC" id="3.6.3.-" evidence="5"/>
<dbReference type="KEGG" id="ahg:AHOG_21885"/>
<dbReference type="CDD" id="cd03293">
    <property type="entry name" value="ABC_NrtD_SsuB_transporters"/>
    <property type="match status" value="1"/>
</dbReference>
<accession>A0A221W8F6</accession>
<dbReference type="PROSITE" id="PS00211">
    <property type="entry name" value="ABC_TRANSPORTER_1"/>
    <property type="match status" value="1"/>
</dbReference>
<dbReference type="Proteomes" id="UP000204221">
    <property type="component" value="Chromosome"/>
</dbReference>
<evidence type="ECO:0000256" key="4">
    <source>
        <dbReference type="SAM" id="MobiDB-lite"/>
    </source>
</evidence>
<organism evidence="5 6">
    <name type="scientific">Actinoalloteichus hoggarensis</name>
    <dbReference type="NCBI Taxonomy" id="1470176"/>
    <lineage>
        <taxon>Bacteria</taxon>
        <taxon>Bacillati</taxon>
        <taxon>Actinomycetota</taxon>
        <taxon>Actinomycetes</taxon>
        <taxon>Pseudonocardiales</taxon>
        <taxon>Pseudonocardiaceae</taxon>
        <taxon>Actinoalloteichus</taxon>
    </lineage>
</organism>
<dbReference type="PANTHER" id="PTHR42788">
    <property type="entry name" value="TAURINE IMPORT ATP-BINDING PROTEIN-RELATED"/>
    <property type="match status" value="1"/>
</dbReference>
<keyword evidence="1" id="KW-0813">Transport</keyword>
<dbReference type="PANTHER" id="PTHR42788:SF13">
    <property type="entry name" value="ALIPHATIC SULFONATES IMPORT ATP-BINDING PROTEIN SSUB"/>
    <property type="match status" value="1"/>
</dbReference>
<dbReference type="RefSeq" id="WP_245856380.1">
    <property type="nucleotide sequence ID" value="NZ_CP022521.1"/>
</dbReference>
<evidence type="ECO:0000313" key="6">
    <source>
        <dbReference type="Proteomes" id="UP000204221"/>
    </source>
</evidence>
<evidence type="ECO:0000256" key="3">
    <source>
        <dbReference type="ARBA" id="ARBA00022840"/>
    </source>
</evidence>
<dbReference type="InterPro" id="IPR003439">
    <property type="entry name" value="ABC_transporter-like_ATP-bd"/>
</dbReference>
<dbReference type="InterPro" id="IPR050166">
    <property type="entry name" value="ABC_transporter_ATP-bind"/>
</dbReference>
<evidence type="ECO:0000256" key="2">
    <source>
        <dbReference type="ARBA" id="ARBA00022741"/>
    </source>
</evidence>
<evidence type="ECO:0000256" key="1">
    <source>
        <dbReference type="ARBA" id="ARBA00022448"/>
    </source>
</evidence>
<dbReference type="SUPFAM" id="SSF52540">
    <property type="entry name" value="P-loop containing nucleoside triphosphate hydrolases"/>
    <property type="match status" value="1"/>
</dbReference>
<reference evidence="5 6" key="1">
    <citation type="submission" date="2017-07" db="EMBL/GenBank/DDBJ databases">
        <title>Complete genome sequence of Actinoalloteichus hoggarensis DSM 45943, type strain of Actinoalloteichus hoggarensis.</title>
        <authorList>
            <person name="Ruckert C."/>
            <person name="Nouioui I."/>
            <person name="Willmese J."/>
            <person name="van Wezel G."/>
            <person name="Klenk H.-P."/>
            <person name="Kalinowski J."/>
            <person name="Zotchev S.B."/>
        </authorList>
    </citation>
    <scope>NUCLEOTIDE SEQUENCE [LARGE SCALE GENOMIC DNA]</scope>
    <source>
        <strain evidence="5 6">DSM 45943</strain>
    </source>
</reference>
<keyword evidence="5" id="KW-0378">Hydrolase</keyword>
<dbReference type="SMART" id="SM00382">
    <property type="entry name" value="AAA"/>
    <property type="match status" value="1"/>
</dbReference>
<sequence length="265" mass="29426">MKHDTSASPPSSSPDTGRGLLAVRGVSKDYTSVHGETVHALDDVNLTVDEGEIIAIIGPSGCGKSTLLRMIAGLDDDYDGEIAWERPPRPGRDIGFVFQEPALLPWRTVEGNVRLGIEVQKERLDRADERVATLLELVGLSGFAKSFPKELSGGMRQRVAIVRALAYDPRILLMDEPFGALDAITRDRLHDDILRIWEETRKTIVFVTHSVEEAAYLADRVVVMSPRPGRLQAVHQVPLDRDRSPATRELPEFARFVGMLRGELR</sequence>
<dbReference type="GO" id="GO:0005524">
    <property type="term" value="F:ATP binding"/>
    <property type="evidence" value="ECO:0007669"/>
    <property type="project" value="UniProtKB-KW"/>
</dbReference>
<dbReference type="InterPro" id="IPR003593">
    <property type="entry name" value="AAA+_ATPase"/>
</dbReference>